<dbReference type="InterPro" id="IPR001138">
    <property type="entry name" value="Zn2Cys6_DnaBD"/>
</dbReference>
<dbReference type="GO" id="GO:0000976">
    <property type="term" value="F:transcription cis-regulatory region binding"/>
    <property type="evidence" value="ECO:0007669"/>
    <property type="project" value="TreeGrafter"/>
</dbReference>
<dbReference type="GO" id="GO:0000981">
    <property type="term" value="F:DNA-binding transcription factor activity, RNA polymerase II-specific"/>
    <property type="evidence" value="ECO:0007669"/>
    <property type="project" value="InterPro"/>
</dbReference>
<dbReference type="GO" id="GO:0005634">
    <property type="term" value="C:nucleus"/>
    <property type="evidence" value="ECO:0007669"/>
    <property type="project" value="UniProtKB-SubCell"/>
</dbReference>
<accession>A0A427XNE4</accession>
<dbReference type="Gene3D" id="4.10.240.10">
    <property type="entry name" value="Zn(2)-C6 fungal-type DNA-binding domain"/>
    <property type="match status" value="1"/>
</dbReference>
<feature type="region of interest" description="Disordered" evidence="7">
    <location>
        <begin position="122"/>
        <end position="298"/>
    </location>
</feature>
<dbReference type="PANTHER" id="PTHR31845">
    <property type="entry name" value="FINGER DOMAIN PROTEIN, PUTATIVE-RELATED"/>
    <property type="match status" value="1"/>
</dbReference>
<proteinExistence type="predicted"/>
<dbReference type="STRING" id="105984.A0A427XNE4"/>
<evidence type="ECO:0000313" key="10">
    <source>
        <dbReference type="Proteomes" id="UP000279236"/>
    </source>
</evidence>
<dbReference type="Pfam" id="PF00172">
    <property type="entry name" value="Zn_clus"/>
    <property type="match status" value="1"/>
</dbReference>
<dbReference type="SMART" id="SM00066">
    <property type="entry name" value="GAL4"/>
    <property type="match status" value="1"/>
</dbReference>
<dbReference type="CDD" id="cd12148">
    <property type="entry name" value="fungal_TF_MHR"/>
    <property type="match status" value="1"/>
</dbReference>
<dbReference type="GO" id="GO:0006351">
    <property type="term" value="P:DNA-templated transcription"/>
    <property type="evidence" value="ECO:0007669"/>
    <property type="project" value="InterPro"/>
</dbReference>
<evidence type="ECO:0000256" key="1">
    <source>
        <dbReference type="ARBA" id="ARBA00004123"/>
    </source>
</evidence>
<feature type="compositionally biased region" description="Low complexity" evidence="7">
    <location>
        <begin position="131"/>
        <end position="143"/>
    </location>
</feature>
<comment type="caution">
    <text evidence="9">The sequence shown here is derived from an EMBL/GenBank/DDBJ whole genome shotgun (WGS) entry which is preliminary data.</text>
</comment>
<evidence type="ECO:0000256" key="4">
    <source>
        <dbReference type="ARBA" id="ARBA00023125"/>
    </source>
</evidence>
<feature type="domain" description="Zn(2)-C6 fungal-type" evidence="8">
    <location>
        <begin position="50"/>
        <end position="81"/>
    </location>
</feature>
<dbReference type="OrthoDB" id="4454541at2759"/>
<keyword evidence="6" id="KW-0539">Nucleus</keyword>
<dbReference type="InterPro" id="IPR007219">
    <property type="entry name" value="XnlR_reg_dom"/>
</dbReference>
<dbReference type="GeneID" id="39593427"/>
<keyword evidence="2" id="KW-0479">Metal-binding</keyword>
<keyword evidence="3" id="KW-0805">Transcription regulation</keyword>
<evidence type="ECO:0000256" key="6">
    <source>
        <dbReference type="ARBA" id="ARBA00023242"/>
    </source>
</evidence>
<evidence type="ECO:0000256" key="3">
    <source>
        <dbReference type="ARBA" id="ARBA00023015"/>
    </source>
</evidence>
<evidence type="ECO:0000256" key="5">
    <source>
        <dbReference type="ARBA" id="ARBA00023163"/>
    </source>
</evidence>
<dbReference type="Proteomes" id="UP000279236">
    <property type="component" value="Unassembled WGS sequence"/>
</dbReference>
<keyword evidence="5" id="KW-0804">Transcription</keyword>
<evidence type="ECO:0000313" key="9">
    <source>
        <dbReference type="EMBL" id="RSH80308.1"/>
    </source>
</evidence>
<reference evidence="9 10" key="1">
    <citation type="submission" date="2018-11" db="EMBL/GenBank/DDBJ databases">
        <title>Genome sequence of Apiotrichum porosum DSM 27194.</title>
        <authorList>
            <person name="Aliyu H."/>
            <person name="Gorte O."/>
            <person name="Ochsenreither K."/>
        </authorList>
    </citation>
    <scope>NUCLEOTIDE SEQUENCE [LARGE SCALE GENOMIC DNA]</scope>
    <source>
        <strain evidence="9 10">DSM 27194</strain>
    </source>
</reference>
<feature type="region of interest" description="Disordered" evidence="7">
    <location>
        <begin position="322"/>
        <end position="354"/>
    </location>
</feature>
<dbReference type="GO" id="GO:0008270">
    <property type="term" value="F:zinc ion binding"/>
    <property type="evidence" value="ECO:0007669"/>
    <property type="project" value="InterPro"/>
</dbReference>
<dbReference type="RefSeq" id="XP_028475255.1">
    <property type="nucleotide sequence ID" value="XM_028624183.1"/>
</dbReference>
<dbReference type="SMART" id="SM00906">
    <property type="entry name" value="Fungal_trans"/>
    <property type="match status" value="1"/>
</dbReference>
<dbReference type="AlphaFoldDB" id="A0A427XNE4"/>
<feature type="compositionally biased region" description="Basic and acidic residues" evidence="7">
    <location>
        <begin position="24"/>
        <end position="42"/>
    </location>
</feature>
<dbReference type="InterPro" id="IPR036864">
    <property type="entry name" value="Zn2-C6_fun-type_DNA-bd_sf"/>
</dbReference>
<protein>
    <recommendedName>
        <fullName evidence="8">Zn(2)-C6 fungal-type domain-containing protein</fullName>
    </recommendedName>
</protein>
<dbReference type="PROSITE" id="PS50048">
    <property type="entry name" value="ZN2_CY6_FUNGAL_2"/>
    <property type="match status" value="1"/>
</dbReference>
<sequence length="951" mass="102233">MQSLDVFAGGSGDDHDGDDYSPPPKDDKGKGSDKGDKNDRKGVINRVNRACNNCRRMKMRCVGAEDPPCKRCRNSNLECIMEKPGRPTGDGFGEEIRSLESQVTSIQNTLSDLVQTLRTNMTGSSAASNGSSHTPPVPSTTTPDYTNLGGIAPSTVQPPPGTSPRSAPAFHPLTALAAQPRFPQGVPSPGQGVLGRPSPQGTTYNPYATSSATVGLGDNSTGAGTGTRRPSDVSSPHPLGGGDASVFRRPLPPPSSSGSAGSPWQVFATPGANPSNQHLSLPPSRAGSETPEDFLAPDDIVGPLGAMSNMAGLVEAAVERAREERSSISSPVGAKRSSLAEGDGSTDDRGTKRARFGSNIPAVVEAQGLPQTLAPTKPKSKVKRTHVHAYPDCVDSGFVSEEEARELMGIYYAGSSNFIPCYDPNFDTWESLKIRSPFSITVMVMVGARVRDGGGPVGDTQRACREHAQMIAQGTMFNPVARIEAVQAMSILAAFSDNGWLSGGHSVRMALDMGINKSFIKLLRSGMGKGKTPEELEEERPLVVHSRVWFCLYLMEHQMAYGMGRPAILREDESIHQCRRLLEHPLSITSDARLISTVELTALRAPLHVELTAAPDLPVDQHTLKRLKQANHEFDSWERYWDRVLSDRFGKGKGDFFRESLAIQRQYAELFVNSQLLRGIREPSDIVSMTDEKRTLALRAMKNAQHCLEICLKGDNYRNGLRYAVHYTHVCAAFAASFLIRIARLFPQELNLKKTAKDVEELARVLSEVPAGRYARSLRLILRRARRAKVIPAASGHASPTKFSHIMPMTSISASPAVPAFSPSSVVNAAYLPTPGGPTPGGPSLSPSNLIFSATSQILEDSPQSAQEISEFDFLFAQENLERSGLQLGEGDPLPLFLDGHSLGNALASTDMAPFVGLEHFFLPADVDNRLAGGQGGAGGLGEGAGSDLWW</sequence>
<dbReference type="EMBL" id="RSCE01000008">
    <property type="protein sequence ID" value="RSH80308.1"/>
    <property type="molecule type" value="Genomic_DNA"/>
</dbReference>
<dbReference type="PROSITE" id="PS00463">
    <property type="entry name" value="ZN2_CY6_FUNGAL_1"/>
    <property type="match status" value="1"/>
</dbReference>
<evidence type="ECO:0000259" key="8">
    <source>
        <dbReference type="PROSITE" id="PS50048"/>
    </source>
</evidence>
<dbReference type="CDD" id="cd00067">
    <property type="entry name" value="GAL4"/>
    <property type="match status" value="1"/>
</dbReference>
<dbReference type="SUPFAM" id="SSF57701">
    <property type="entry name" value="Zn2/Cys6 DNA-binding domain"/>
    <property type="match status" value="1"/>
</dbReference>
<comment type="subcellular location">
    <subcellularLocation>
        <location evidence="1">Nucleus</location>
    </subcellularLocation>
</comment>
<dbReference type="InterPro" id="IPR051089">
    <property type="entry name" value="prtT"/>
</dbReference>
<dbReference type="PANTHER" id="PTHR31845:SF17">
    <property type="entry name" value="ZN(II)2CYS6 TRANSCRIPTION FACTOR (EUROFUNG)"/>
    <property type="match status" value="1"/>
</dbReference>
<dbReference type="Pfam" id="PF04082">
    <property type="entry name" value="Fungal_trans"/>
    <property type="match status" value="1"/>
</dbReference>
<feature type="compositionally biased region" description="Polar residues" evidence="7">
    <location>
        <begin position="199"/>
        <end position="222"/>
    </location>
</feature>
<evidence type="ECO:0000256" key="7">
    <source>
        <dbReference type="SAM" id="MobiDB-lite"/>
    </source>
</evidence>
<name>A0A427XNE4_9TREE</name>
<feature type="region of interest" description="Disordered" evidence="7">
    <location>
        <begin position="1"/>
        <end position="43"/>
    </location>
</feature>
<keyword evidence="10" id="KW-1185">Reference proteome</keyword>
<organism evidence="9 10">
    <name type="scientific">Apiotrichum porosum</name>
    <dbReference type="NCBI Taxonomy" id="105984"/>
    <lineage>
        <taxon>Eukaryota</taxon>
        <taxon>Fungi</taxon>
        <taxon>Dikarya</taxon>
        <taxon>Basidiomycota</taxon>
        <taxon>Agaricomycotina</taxon>
        <taxon>Tremellomycetes</taxon>
        <taxon>Trichosporonales</taxon>
        <taxon>Trichosporonaceae</taxon>
        <taxon>Apiotrichum</taxon>
    </lineage>
</organism>
<evidence type="ECO:0000256" key="2">
    <source>
        <dbReference type="ARBA" id="ARBA00022723"/>
    </source>
</evidence>
<gene>
    <name evidence="9" type="ORF">EHS24_008884</name>
</gene>
<keyword evidence="4" id="KW-0238">DNA-binding</keyword>